<comment type="caution">
    <text evidence="1">The sequence shown here is derived from an EMBL/GenBank/DDBJ whole genome shotgun (WGS) entry which is preliminary data.</text>
</comment>
<gene>
    <name evidence="1" type="ORF">EJB05_45622</name>
</gene>
<sequence>MSFLKIAAMKEETFKLRFVDSHKEAVPALSDIYAAACSGHCNTAQNADVGRGKMLPLETHNGSHIRPLRRRQVGS</sequence>
<dbReference type="AlphaFoldDB" id="A0A5J9TLF4"/>
<dbReference type="EMBL" id="RWGY01000039">
    <property type="protein sequence ID" value="TVU12007.1"/>
    <property type="molecule type" value="Genomic_DNA"/>
</dbReference>
<name>A0A5J9TLF4_9POAL</name>
<keyword evidence="2" id="KW-1185">Reference proteome</keyword>
<feature type="non-terminal residue" evidence="1">
    <location>
        <position position="1"/>
    </location>
</feature>
<protein>
    <submittedName>
        <fullName evidence="1">Uncharacterized protein</fullName>
    </submittedName>
</protein>
<proteinExistence type="predicted"/>
<accession>A0A5J9TLF4</accession>
<reference evidence="1 2" key="1">
    <citation type="journal article" date="2019" name="Sci. Rep.">
        <title>A high-quality genome of Eragrostis curvula grass provides insights into Poaceae evolution and supports new strategies to enhance forage quality.</title>
        <authorList>
            <person name="Carballo J."/>
            <person name="Santos B.A.C.M."/>
            <person name="Zappacosta D."/>
            <person name="Garbus I."/>
            <person name="Selva J.P."/>
            <person name="Gallo C.A."/>
            <person name="Diaz A."/>
            <person name="Albertini E."/>
            <person name="Caccamo M."/>
            <person name="Echenique V."/>
        </authorList>
    </citation>
    <scope>NUCLEOTIDE SEQUENCE [LARGE SCALE GENOMIC DNA]</scope>
    <source>
        <strain evidence="2">cv. Victoria</strain>
        <tissue evidence="1">Leaf</tissue>
    </source>
</reference>
<evidence type="ECO:0000313" key="1">
    <source>
        <dbReference type="EMBL" id="TVU12007.1"/>
    </source>
</evidence>
<dbReference type="Gramene" id="TVU12007">
    <property type="protein sequence ID" value="TVU12007"/>
    <property type="gene ID" value="EJB05_45622"/>
</dbReference>
<evidence type="ECO:0000313" key="2">
    <source>
        <dbReference type="Proteomes" id="UP000324897"/>
    </source>
</evidence>
<organism evidence="1 2">
    <name type="scientific">Eragrostis curvula</name>
    <name type="common">weeping love grass</name>
    <dbReference type="NCBI Taxonomy" id="38414"/>
    <lineage>
        <taxon>Eukaryota</taxon>
        <taxon>Viridiplantae</taxon>
        <taxon>Streptophyta</taxon>
        <taxon>Embryophyta</taxon>
        <taxon>Tracheophyta</taxon>
        <taxon>Spermatophyta</taxon>
        <taxon>Magnoliopsida</taxon>
        <taxon>Liliopsida</taxon>
        <taxon>Poales</taxon>
        <taxon>Poaceae</taxon>
        <taxon>PACMAD clade</taxon>
        <taxon>Chloridoideae</taxon>
        <taxon>Eragrostideae</taxon>
        <taxon>Eragrostidinae</taxon>
        <taxon>Eragrostis</taxon>
    </lineage>
</organism>
<dbReference type="Proteomes" id="UP000324897">
    <property type="component" value="Chromosome 3"/>
</dbReference>